<keyword evidence="3" id="KW-1185">Reference proteome</keyword>
<feature type="transmembrane region" description="Helical" evidence="1">
    <location>
        <begin position="6"/>
        <end position="24"/>
    </location>
</feature>
<name>A0ABN6ZQE5_9CREN</name>
<feature type="transmembrane region" description="Helical" evidence="1">
    <location>
        <begin position="167"/>
        <end position="188"/>
    </location>
</feature>
<keyword evidence="1" id="KW-1133">Transmembrane helix</keyword>
<protein>
    <submittedName>
        <fullName evidence="2">Uncharacterized protein</fullName>
    </submittedName>
</protein>
<dbReference type="Proteomes" id="UP001341135">
    <property type="component" value="Chromosome"/>
</dbReference>
<gene>
    <name evidence="2" type="ORF">PABY_02020</name>
</gene>
<accession>A0ABN6ZQE5</accession>
<evidence type="ECO:0000256" key="1">
    <source>
        <dbReference type="SAM" id="Phobius"/>
    </source>
</evidence>
<evidence type="ECO:0000313" key="3">
    <source>
        <dbReference type="Proteomes" id="UP001341135"/>
    </source>
</evidence>
<evidence type="ECO:0000313" key="2">
    <source>
        <dbReference type="EMBL" id="BES80635.1"/>
    </source>
</evidence>
<dbReference type="EMBL" id="AP028907">
    <property type="protein sequence ID" value="BES80635.1"/>
    <property type="molecule type" value="Genomic_DNA"/>
</dbReference>
<reference evidence="2 3" key="1">
    <citation type="submission" date="2023-09" db="EMBL/GenBank/DDBJ databases">
        <title>Pyrofollis japonicus gen. nov. sp. nov., a novel member of the family Pyrodictiaceae isolated from the Iheya North hydrothermal field.</title>
        <authorList>
            <person name="Miyazaki U."/>
            <person name="Sanari M."/>
            <person name="Tame A."/>
            <person name="Kitajima M."/>
            <person name="Okamoto A."/>
            <person name="Sawayama S."/>
            <person name="Miyazaki J."/>
            <person name="Takai K."/>
            <person name="Nakagawa S."/>
        </authorList>
    </citation>
    <scope>NUCLEOTIDE SEQUENCE [LARGE SCALE GENOMIC DNA]</scope>
    <source>
        <strain evidence="2 3">AV2</strain>
    </source>
</reference>
<proteinExistence type="predicted"/>
<organism evidence="2 3">
    <name type="scientific">Pyrodictium abyssi</name>
    <dbReference type="NCBI Taxonomy" id="54256"/>
    <lineage>
        <taxon>Archaea</taxon>
        <taxon>Thermoproteota</taxon>
        <taxon>Thermoprotei</taxon>
        <taxon>Desulfurococcales</taxon>
        <taxon>Pyrodictiaceae</taxon>
        <taxon>Pyrodictium</taxon>
    </lineage>
</organism>
<keyword evidence="1" id="KW-0472">Membrane</keyword>
<keyword evidence="1" id="KW-0812">Transmembrane</keyword>
<sequence length="198" mass="22552">MLSILYVLITIAFFALVLFIATTARIDQTMRLAYAALNRVKTFQRTRGDRVTVLLRNGKILMKTIGKLTASGELITPTRLYKLPPMEPYIFCKDSNCRRAEPVIIVDADRNIVYEFEDPDDEEIQQELRKAKIGPSMIHPIVLKNYFASRTIEKLVGKIQPTKGEQIVMLLVGMTLAFIMEFFILPMLGYHVSIAPAR</sequence>